<dbReference type="SUPFAM" id="SSF50249">
    <property type="entry name" value="Nucleic acid-binding proteins"/>
    <property type="match status" value="1"/>
</dbReference>
<keyword evidence="13 15" id="KW-0030">Aminoacyl-tRNA synthetase</keyword>
<organism evidence="20 21">
    <name type="scientific">Pseudodesulfovibrio cashew</name>
    <dbReference type="NCBI Taxonomy" id="2678688"/>
    <lineage>
        <taxon>Bacteria</taxon>
        <taxon>Pseudomonadati</taxon>
        <taxon>Thermodesulfobacteriota</taxon>
        <taxon>Desulfovibrionia</taxon>
        <taxon>Desulfovibrionales</taxon>
        <taxon>Desulfovibrionaceae</taxon>
    </lineage>
</organism>
<dbReference type="NCBIfam" id="NF045760">
    <property type="entry name" value="YtpR"/>
    <property type="match status" value="1"/>
</dbReference>
<feature type="binding site" evidence="15">
    <location>
        <position position="462"/>
    </location>
    <ligand>
        <name>Mg(2+)</name>
        <dbReference type="ChEBI" id="CHEBI:18420"/>
        <note>shared with alpha subunit</note>
    </ligand>
</feature>
<evidence type="ECO:0000256" key="4">
    <source>
        <dbReference type="ARBA" id="ARBA00022490"/>
    </source>
</evidence>
<dbReference type="InterPro" id="IPR033714">
    <property type="entry name" value="tRNA_bind_bactPheRS"/>
</dbReference>
<evidence type="ECO:0000313" key="20">
    <source>
        <dbReference type="EMBL" id="QGY41763.1"/>
    </source>
</evidence>
<feature type="domain" description="FDX-ACB" evidence="18">
    <location>
        <begin position="709"/>
        <end position="804"/>
    </location>
</feature>
<dbReference type="RefSeq" id="WP_158950325.1">
    <property type="nucleotide sequence ID" value="NZ_CP046400.1"/>
</dbReference>
<dbReference type="SUPFAM" id="SSF55681">
    <property type="entry name" value="Class II aaRS and biotin synthetases"/>
    <property type="match status" value="1"/>
</dbReference>
<evidence type="ECO:0000256" key="7">
    <source>
        <dbReference type="ARBA" id="ARBA00022723"/>
    </source>
</evidence>
<dbReference type="FunFam" id="2.40.50.140:FF:000045">
    <property type="entry name" value="Phenylalanine--tRNA ligase beta subunit"/>
    <property type="match status" value="1"/>
</dbReference>
<evidence type="ECO:0000256" key="12">
    <source>
        <dbReference type="ARBA" id="ARBA00022917"/>
    </source>
</evidence>
<evidence type="ECO:0000256" key="13">
    <source>
        <dbReference type="ARBA" id="ARBA00023146"/>
    </source>
</evidence>
<evidence type="ECO:0000256" key="1">
    <source>
        <dbReference type="ARBA" id="ARBA00004496"/>
    </source>
</evidence>
<keyword evidence="12 15" id="KW-0648">Protein biosynthesis</keyword>
<dbReference type="InterPro" id="IPR005146">
    <property type="entry name" value="B3/B4_tRNA-bd"/>
</dbReference>
<dbReference type="Gene3D" id="3.50.40.10">
    <property type="entry name" value="Phenylalanyl-trna Synthetase, Chain B, domain 3"/>
    <property type="match status" value="1"/>
</dbReference>
<comment type="subcellular location">
    <subcellularLocation>
        <location evidence="1 15">Cytoplasm</location>
    </subcellularLocation>
</comment>
<comment type="cofactor">
    <cofactor evidence="15">
        <name>Mg(2+)</name>
        <dbReference type="ChEBI" id="CHEBI:18420"/>
    </cofactor>
    <text evidence="15">Binds 2 magnesium ions per tetramer.</text>
</comment>
<dbReference type="Pfam" id="PF03484">
    <property type="entry name" value="B5"/>
    <property type="match status" value="1"/>
</dbReference>
<dbReference type="InterPro" id="IPR002547">
    <property type="entry name" value="tRNA-bd_dom"/>
</dbReference>
<keyword evidence="10 15" id="KW-0460">Magnesium</keyword>
<dbReference type="PROSITE" id="PS50886">
    <property type="entry name" value="TRBD"/>
    <property type="match status" value="1"/>
</dbReference>
<evidence type="ECO:0000256" key="15">
    <source>
        <dbReference type="HAMAP-Rule" id="MF_00283"/>
    </source>
</evidence>
<name>A0A6I6JNW0_9BACT</name>
<dbReference type="PANTHER" id="PTHR10947:SF0">
    <property type="entry name" value="PHENYLALANINE--TRNA LIGASE BETA SUBUNIT"/>
    <property type="match status" value="1"/>
</dbReference>
<proteinExistence type="inferred from homology"/>
<evidence type="ECO:0000256" key="16">
    <source>
        <dbReference type="PROSITE-ProRule" id="PRU00209"/>
    </source>
</evidence>
<gene>
    <name evidence="15" type="primary">pheT</name>
    <name evidence="20" type="ORF">GM415_17075</name>
</gene>
<dbReference type="PROSITE" id="PS51447">
    <property type="entry name" value="FDX_ACB"/>
    <property type="match status" value="1"/>
</dbReference>
<keyword evidence="21" id="KW-1185">Reference proteome</keyword>
<dbReference type="Gene3D" id="3.30.56.10">
    <property type="match status" value="2"/>
</dbReference>
<dbReference type="InterPro" id="IPR020825">
    <property type="entry name" value="Phe-tRNA_synthase-like_B3/B4"/>
</dbReference>
<dbReference type="GO" id="GO:0004826">
    <property type="term" value="F:phenylalanine-tRNA ligase activity"/>
    <property type="evidence" value="ECO:0007669"/>
    <property type="project" value="UniProtKB-UniRule"/>
</dbReference>
<dbReference type="Pfam" id="PF01588">
    <property type="entry name" value="tRNA_bind"/>
    <property type="match status" value="1"/>
</dbReference>
<dbReference type="InterPro" id="IPR036690">
    <property type="entry name" value="Fdx_antiC-bd_sf"/>
</dbReference>
<reference evidence="20 21" key="1">
    <citation type="submission" date="2019-11" db="EMBL/GenBank/DDBJ databases">
        <authorList>
            <person name="Zheng R.K."/>
            <person name="Sun C.M."/>
        </authorList>
    </citation>
    <scope>NUCLEOTIDE SEQUENCE [LARGE SCALE GENOMIC DNA]</scope>
    <source>
        <strain evidence="20 21">SRB007</strain>
    </source>
</reference>
<dbReference type="PROSITE" id="PS51483">
    <property type="entry name" value="B5"/>
    <property type="match status" value="1"/>
</dbReference>
<evidence type="ECO:0000259" key="19">
    <source>
        <dbReference type="PROSITE" id="PS51483"/>
    </source>
</evidence>
<dbReference type="Pfam" id="PF17759">
    <property type="entry name" value="tRNA_synthFbeta"/>
    <property type="match status" value="1"/>
</dbReference>
<keyword evidence="8 15" id="KW-0547">Nucleotide-binding</keyword>
<dbReference type="InterPro" id="IPR004532">
    <property type="entry name" value="Phe-tRNA-ligase_IIc_bsu_bact"/>
</dbReference>
<dbReference type="InterPro" id="IPR041616">
    <property type="entry name" value="PheRS_beta_core"/>
</dbReference>
<dbReference type="InterPro" id="IPR009061">
    <property type="entry name" value="DNA-bd_dom_put_sf"/>
</dbReference>
<dbReference type="GO" id="GO:0009328">
    <property type="term" value="C:phenylalanine-tRNA ligase complex"/>
    <property type="evidence" value="ECO:0007669"/>
    <property type="project" value="TreeGrafter"/>
</dbReference>
<dbReference type="Proteomes" id="UP000428328">
    <property type="component" value="Chromosome"/>
</dbReference>
<dbReference type="CDD" id="cd00769">
    <property type="entry name" value="PheRS_beta_core"/>
    <property type="match status" value="1"/>
</dbReference>
<dbReference type="GO" id="GO:0005524">
    <property type="term" value="F:ATP binding"/>
    <property type="evidence" value="ECO:0007669"/>
    <property type="project" value="UniProtKB-UniRule"/>
</dbReference>
<feature type="binding site" evidence="15">
    <location>
        <position position="466"/>
    </location>
    <ligand>
        <name>Mg(2+)</name>
        <dbReference type="ChEBI" id="CHEBI:18420"/>
        <note>shared with alpha subunit</note>
    </ligand>
</feature>
<dbReference type="PANTHER" id="PTHR10947">
    <property type="entry name" value="PHENYLALANYL-TRNA SYNTHETASE BETA CHAIN AND LEUCINE-RICH REPEAT-CONTAINING PROTEIN 47"/>
    <property type="match status" value="1"/>
</dbReference>
<keyword evidence="6 15" id="KW-0436">Ligase</keyword>
<evidence type="ECO:0000259" key="18">
    <source>
        <dbReference type="PROSITE" id="PS51447"/>
    </source>
</evidence>
<accession>A0A6I6JNW0</accession>
<dbReference type="InterPro" id="IPR045864">
    <property type="entry name" value="aa-tRNA-synth_II/BPL/LPL"/>
</dbReference>
<dbReference type="NCBIfam" id="TIGR00472">
    <property type="entry name" value="pheT_bact"/>
    <property type="match status" value="1"/>
</dbReference>
<keyword evidence="5 16" id="KW-0820">tRNA-binding</keyword>
<evidence type="ECO:0000256" key="14">
    <source>
        <dbReference type="ARBA" id="ARBA00049255"/>
    </source>
</evidence>
<keyword evidence="9 15" id="KW-0067">ATP-binding</keyword>
<dbReference type="GO" id="GO:0000287">
    <property type="term" value="F:magnesium ion binding"/>
    <property type="evidence" value="ECO:0007669"/>
    <property type="project" value="UniProtKB-UniRule"/>
</dbReference>
<dbReference type="InterPro" id="IPR005147">
    <property type="entry name" value="tRNA_synthase_B5-dom"/>
</dbReference>
<dbReference type="Pfam" id="PF03147">
    <property type="entry name" value="FDX-ACB"/>
    <property type="match status" value="1"/>
</dbReference>
<comment type="similarity">
    <text evidence="2 15">Belongs to the phenylalanyl-tRNA synthetase beta subunit family. Type 1 subfamily.</text>
</comment>
<dbReference type="InterPro" id="IPR012340">
    <property type="entry name" value="NA-bd_OB-fold"/>
</dbReference>
<dbReference type="CDD" id="cd02796">
    <property type="entry name" value="tRNA_bind_bactPheRS"/>
    <property type="match status" value="1"/>
</dbReference>
<evidence type="ECO:0000256" key="6">
    <source>
        <dbReference type="ARBA" id="ARBA00022598"/>
    </source>
</evidence>
<feature type="binding site" evidence="15">
    <location>
        <position position="465"/>
    </location>
    <ligand>
        <name>Mg(2+)</name>
        <dbReference type="ChEBI" id="CHEBI:18420"/>
        <note>shared with alpha subunit</note>
    </ligand>
</feature>
<dbReference type="AlphaFoldDB" id="A0A6I6JNW0"/>
<dbReference type="SUPFAM" id="SSF54991">
    <property type="entry name" value="Anticodon-binding domain of PheRS"/>
    <property type="match status" value="1"/>
</dbReference>
<dbReference type="HAMAP" id="MF_00283">
    <property type="entry name" value="Phe_tRNA_synth_beta1"/>
    <property type="match status" value="1"/>
</dbReference>
<keyword evidence="11 16" id="KW-0694">RNA-binding</keyword>
<dbReference type="SMART" id="SM00873">
    <property type="entry name" value="B3_4"/>
    <property type="match status" value="1"/>
</dbReference>
<sequence>MLVSLNWLREFVPYEGEVQALGDKLTMLGLELEGIVDPFEAVKDIVIGFVAACETHPESDHLSVCTVDVGGPETLTIVCGAPNVAKGQKVPVATVGTIMPDGMKIKKAKLRGVKSMGMICSERELGFSEDHEGIWVLDDSLTVGDKLVDALNLERVVFDFDITPNRADCLSILGFARETALAFELPLTLPKLNLVESGGNAADEVKIIIDDPELCPLYNARLLHGVETRKAPDWMRFKLLALGQRPISNIVDCTNYIMFELGQPLHSFDFDLVEDATIRVAPATDGMKFTTLDNVERTLTANDLLIWDGKKPVGLAGVMGGANSEMNSGSTNVLLEAAVFRPGTIRKTARRLALPSDASYRFERGVDQVMNRFAMDRAAQLMSETSGGTVVSGVASNEPVPWKDRKHGYRHDRCMSLLGLNLEPEFAKKVFTLEGCHVDDSDPANWTVSSPSHRLDLEREVDLYEEVGRVYGLDRIPAVLPKVSKSMDIADLGQSVYGFIKNIKTWGAGVGLKEAINYSFVGDDDLDRLGLPAEGRVHIANPLSEDQNVMRTDLAPGLLNTLKHNLAQSNNHVRIFEVAKRFVADAESETETAEAVHLGMLLYGPRHAQEWPQAAGDVDYLDVKGLVEHLISDRLKLEEPQFSLVGEHAYLEPCVSVTVGGEAVGMVGKVKGDMADYYHARKDVWLADLDLDALRAMTDAHKITFSPLPVFPASRRDVTVIGPATLPAGAIREAIEGAGIQILESVELVAEFVPEGQAEDKDKERNLSFRLTYRHPTKTLKDKQVDKEHKKVLEALEKNLPIRF</sequence>
<dbReference type="Gene3D" id="3.30.70.380">
    <property type="entry name" value="Ferrodoxin-fold anticodon-binding domain"/>
    <property type="match status" value="1"/>
</dbReference>
<keyword evidence="4 15" id="KW-0963">Cytoplasm</keyword>
<evidence type="ECO:0000256" key="8">
    <source>
        <dbReference type="ARBA" id="ARBA00022741"/>
    </source>
</evidence>
<comment type="catalytic activity">
    <reaction evidence="14 15">
        <text>tRNA(Phe) + L-phenylalanine + ATP = L-phenylalanyl-tRNA(Phe) + AMP + diphosphate + H(+)</text>
        <dbReference type="Rhea" id="RHEA:19413"/>
        <dbReference type="Rhea" id="RHEA-COMP:9668"/>
        <dbReference type="Rhea" id="RHEA-COMP:9699"/>
        <dbReference type="ChEBI" id="CHEBI:15378"/>
        <dbReference type="ChEBI" id="CHEBI:30616"/>
        <dbReference type="ChEBI" id="CHEBI:33019"/>
        <dbReference type="ChEBI" id="CHEBI:58095"/>
        <dbReference type="ChEBI" id="CHEBI:78442"/>
        <dbReference type="ChEBI" id="CHEBI:78531"/>
        <dbReference type="ChEBI" id="CHEBI:456215"/>
        <dbReference type="EC" id="6.1.1.20"/>
    </reaction>
</comment>
<dbReference type="GO" id="GO:0000049">
    <property type="term" value="F:tRNA binding"/>
    <property type="evidence" value="ECO:0007669"/>
    <property type="project" value="UniProtKB-UniRule"/>
</dbReference>
<dbReference type="InterPro" id="IPR005121">
    <property type="entry name" value="Fdx_antiC-bd"/>
</dbReference>
<feature type="domain" description="TRNA-binding" evidence="17">
    <location>
        <begin position="39"/>
        <end position="148"/>
    </location>
</feature>
<evidence type="ECO:0000313" key="21">
    <source>
        <dbReference type="Proteomes" id="UP000428328"/>
    </source>
</evidence>
<keyword evidence="7 15" id="KW-0479">Metal-binding</keyword>
<comment type="subunit">
    <text evidence="3 15">Tetramer of two alpha and two beta subunits.</text>
</comment>
<dbReference type="Gene3D" id="2.40.50.140">
    <property type="entry name" value="Nucleic acid-binding proteins"/>
    <property type="match status" value="1"/>
</dbReference>
<evidence type="ECO:0000256" key="5">
    <source>
        <dbReference type="ARBA" id="ARBA00022555"/>
    </source>
</evidence>
<dbReference type="Gene3D" id="3.30.930.10">
    <property type="entry name" value="Bira Bifunctional Protein, Domain 2"/>
    <property type="match status" value="1"/>
</dbReference>
<dbReference type="InterPro" id="IPR045060">
    <property type="entry name" value="Phe-tRNA-ligase_IIc_bsu"/>
</dbReference>
<evidence type="ECO:0000259" key="17">
    <source>
        <dbReference type="PROSITE" id="PS50886"/>
    </source>
</evidence>
<dbReference type="SMART" id="SM00874">
    <property type="entry name" value="B5"/>
    <property type="match status" value="1"/>
</dbReference>
<feature type="binding site" evidence="15">
    <location>
        <position position="456"/>
    </location>
    <ligand>
        <name>Mg(2+)</name>
        <dbReference type="ChEBI" id="CHEBI:18420"/>
        <note>shared with alpha subunit</note>
    </ligand>
</feature>
<protein>
    <recommendedName>
        <fullName evidence="15">Phenylalanine--tRNA ligase beta subunit</fullName>
        <ecNumber evidence="15">6.1.1.20</ecNumber>
    </recommendedName>
    <alternativeName>
        <fullName evidence="15">Phenylalanyl-tRNA synthetase beta subunit</fullName>
        <shortName evidence="15">PheRS</shortName>
    </alternativeName>
</protein>
<evidence type="ECO:0000256" key="9">
    <source>
        <dbReference type="ARBA" id="ARBA00022840"/>
    </source>
</evidence>
<dbReference type="GO" id="GO:0006432">
    <property type="term" value="P:phenylalanyl-tRNA aminoacylation"/>
    <property type="evidence" value="ECO:0007669"/>
    <property type="project" value="UniProtKB-UniRule"/>
</dbReference>
<evidence type="ECO:0000256" key="2">
    <source>
        <dbReference type="ARBA" id="ARBA00008653"/>
    </source>
</evidence>
<dbReference type="Pfam" id="PF03483">
    <property type="entry name" value="B3_4"/>
    <property type="match status" value="1"/>
</dbReference>
<dbReference type="EC" id="6.1.1.20" evidence="15"/>
<evidence type="ECO:0000256" key="11">
    <source>
        <dbReference type="ARBA" id="ARBA00022884"/>
    </source>
</evidence>
<feature type="domain" description="B5" evidence="19">
    <location>
        <begin position="402"/>
        <end position="478"/>
    </location>
</feature>
<evidence type="ECO:0000256" key="3">
    <source>
        <dbReference type="ARBA" id="ARBA00011209"/>
    </source>
</evidence>
<dbReference type="SUPFAM" id="SSF56037">
    <property type="entry name" value="PheT/TilS domain"/>
    <property type="match status" value="1"/>
</dbReference>
<dbReference type="KEGG" id="psel:GM415_17075"/>
<dbReference type="SUPFAM" id="SSF46955">
    <property type="entry name" value="Putative DNA-binding domain"/>
    <property type="match status" value="1"/>
</dbReference>
<dbReference type="EMBL" id="CP046400">
    <property type="protein sequence ID" value="QGY41763.1"/>
    <property type="molecule type" value="Genomic_DNA"/>
</dbReference>
<dbReference type="SMART" id="SM00896">
    <property type="entry name" value="FDX-ACB"/>
    <property type="match status" value="1"/>
</dbReference>
<evidence type="ECO:0000256" key="10">
    <source>
        <dbReference type="ARBA" id="ARBA00022842"/>
    </source>
</evidence>